<feature type="region of interest" description="Disordered" evidence="1">
    <location>
        <begin position="154"/>
        <end position="177"/>
    </location>
</feature>
<organism evidence="4 5">
    <name type="scientific">Chionoecetes opilio</name>
    <name type="common">Atlantic snow crab</name>
    <name type="synonym">Cancer opilio</name>
    <dbReference type="NCBI Taxonomy" id="41210"/>
    <lineage>
        <taxon>Eukaryota</taxon>
        <taxon>Metazoa</taxon>
        <taxon>Ecdysozoa</taxon>
        <taxon>Arthropoda</taxon>
        <taxon>Crustacea</taxon>
        <taxon>Multicrustacea</taxon>
        <taxon>Malacostraca</taxon>
        <taxon>Eumalacostraca</taxon>
        <taxon>Eucarida</taxon>
        <taxon>Decapoda</taxon>
        <taxon>Pleocyemata</taxon>
        <taxon>Brachyura</taxon>
        <taxon>Eubrachyura</taxon>
        <taxon>Majoidea</taxon>
        <taxon>Majidae</taxon>
        <taxon>Chionoecetes</taxon>
    </lineage>
</organism>
<keyword evidence="2" id="KW-1133">Transmembrane helix</keyword>
<feature type="compositionally biased region" description="Acidic residues" evidence="1">
    <location>
        <begin position="161"/>
        <end position="170"/>
    </location>
</feature>
<dbReference type="OrthoDB" id="10051416at2759"/>
<dbReference type="GO" id="GO:0098793">
    <property type="term" value="C:presynapse"/>
    <property type="evidence" value="ECO:0007669"/>
    <property type="project" value="GOC"/>
</dbReference>
<dbReference type="InterPro" id="IPR033616">
    <property type="entry name" value="BLTP1"/>
</dbReference>
<accession>A0A8J4Y6D4</accession>
<dbReference type="Pfam" id="PF20413">
    <property type="entry name" value="BLTP1_N"/>
    <property type="match status" value="1"/>
</dbReference>
<sequence length="260" mass="29691">MMYVANDPDLGYLVLSLLVAIAWSVYIILFNSRIQGSILTTILRRFVKGGNLTIGSSHLNASLLTGSISLSVLSGKIMFRNVVYVTEDYSLRIVDGILKFRYWLPYVKRELSEDMSHCDHRLWLEFNGPELHIYNRSEMYGRLEKAFGLESQLGVGKGAKEEDEREEEEPQQPPRQARDMSFWQDWRDLIPVARFVFGNRLIPSTLLLTTDKAECCYTTKPATCSLDHFMQVFMSKAENFRTKATVIVDKGGEEGTLAEK</sequence>
<dbReference type="PANTHER" id="PTHR31640">
    <property type="entry name" value="TRANSMEMBRANE PROTEIN KIAA1109"/>
    <property type="match status" value="1"/>
</dbReference>
<gene>
    <name evidence="4" type="ORF">GWK47_047330</name>
</gene>
<evidence type="ECO:0000256" key="2">
    <source>
        <dbReference type="SAM" id="Phobius"/>
    </source>
</evidence>
<dbReference type="Proteomes" id="UP000770661">
    <property type="component" value="Unassembled WGS sequence"/>
</dbReference>
<reference evidence="4" key="1">
    <citation type="submission" date="2020-07" db="EMBL/GenBank/DDBJ databases">
        <title>The High-quality genome of the commercially important snow crab, Chionoecetes opilio.</title>
        <authorList>
            <person name="Jeong J.-H."/>
            <person name="Ryu S."/>
        </authorList>
    </citation>
    <scope>NUCLEOTIDE SEQUENCE</scope>
    <source>
        <strain evidence="4">MADBK_172401_WGS</strain>
        <tissue evidence="4">Digestive gland</tissue>
    </source>
</reference>
<evidence type="ECO:0000256" key="1">
    <source>
        <dbReference type="SAM" id="MobiDB-lite"/>
    </source>
</evidence>
<dbReference type="EMBL" id="JACEEZ010011952">
    <property type="protein sequence ID" value="KAG0721003.1"/>
    <property type="molecule type" value="Genomic_DNA"/>
</dbReference>
<protein>
    <recommendedName>
        <fullName evidence="3">Bridge-like lipid transfer protein family member 1 N-terminal domain-containing protein</fullName>
    </recommendedName>
</protein>
<keyword evidence="2" id="KW-0472">Membrane</keyword>
<proteinExistence type="predicted"/>
<evidence type="ECO:0000313" key="5">
    <source>
        <dbReference type="Proteomes" id="UP000770661"/>
    </source>
</evidence>
<feature type="transmembrane region" description="Helical" evidence="2">
    <location>
        <begin position="12"/>
        <end position="30"/>
    </location>
</feature>
<evidence type="ECO:0000259" key="3">
    <source>
        <dbReference type="Pfam" id="PF20413"/>
    </source>
</evidence>
<comment type="caution">
    <text evidence="4">The sequence shown here is derived from an EMBL/GenBank/DDBJ whole genome shotgun (WGS) entry which is preliminary data.</text>
</comment>
<dbReference type="InterPro" id="IPR047104">
    <property type="entry name" value="BLTP1_N"/>
</dbReference>
<keyword evidence="5" id="KW-1185">Reference proteome</keyword>
<dbReference type="PANTHER" id="PTHR31640:SF1">
    <property type="entry name" value="BRIDGE-LIKE LIPID TRANSFER PROTEIN FAMILY MEMBER 1"/>
    <property type="match status" value="1"/>
</dbReference>
<dbReference type="AlphaFoldDB" id="A0A8J4Y6D4"/>
<evidence type="ECO:0000313" key="4">
    <source>
        <dbReference type="EMBL" id="KAG0721003.1"/>
    </source>
</evidence>
<name>A0A8J4Y6D4_CHIOP</name>
<feature type="domain" description="Bridge-like lipid transfer protein family member 1 N-terminal" evidence="3">
    <location>
        <begin position="10"/>
        <end position="242"/>
    </location>
</feature>
<dbReference type="GO" id="GO:0048488">
    <property type="term" value="P:synaptic vesicle endocytosis"/>
    <property type="evidence" value="ECO:0007669"/>
    <property type="project" value="TreeGrafter"/>
</dbReference>
<keyword evidence="2" id="KW-0812">Transmembrane</keyword>